<keyword evidence="1" id="KW-0472">Membrane</keyword>
<dbReference type="InParanoid" id="A0A554MW74"/>
<protein>
    <submittedName>
        <fullName evidence="2">Uncharacterized protein</fullName>
    </submittedName>
</protein>
<evidence type="ECO:0000313" key="2">
    <source>
        <dbReference type="EMBL" id="TSD09361.1"/>
    </source>
</evidence>
<name>A0A554MW74_9EURY</name>
<proteinExistence type="predicted"/>
<feature type="transmembrane region" description="Helical" evidence="1">
    <location>
        <begin position="35"/>
        <end position="54"/>
    </location>
</feature>
<dbReference type="Proteomes" id="UP000319894">
    <property type="component" value="Unassembled WGS sequence"/>
</dbReference>
<keyword evidence="3" id="KW-1185">Reference proteome</keyword>
<sequence length="68" mass="6557">MDPDAGGRAVLLVAPALLLATGFGAALTAGVPLRVVVPGAVGMVVTAAVGYYYAGQVISLGSDAGDDP</sequence>
<dbReference type="AlphaFoldDB" id="A0A554MW74"/>
<keyword evidence="1" id="KW-0812">Transmembrane</keyword>
<comment type="caution">
    <text evidence="2">The sequence shown here is derived from an EMBL/GenBank/DDBJ whole genome shotgun (WGS) entry which is preliminary data.</text>
</comment>
<evidence type="ECO:0000313" key="3">
    <source>
        <dbReference type="Proteomes" id="UP000319894"/>
    </source>
</evidence>
<accession>A0A554MW74</accession>
<organism evidence="2 3">
    <name type="scientific">Haloglomus irregulare</name>
    <dbReference type="NCBI Taxonomy" id="2234134"/>
    <lineage>
        <taxon>Archaea</taxon>
        <taxon>Methanobacteriati</taxon>
        <taxon>Methanobacteriota</taxon>
        <taxon>Stenosarchaea group</taxon>
        <taxon>Halobacteria</taxon>
        <taxon>Halobacteriales</taxon>
        <taxon>Natronomonadaceae</taxon>
        <taxon>Haloglomus</taxon>
    </lineage>
</organism>
<reference evidence="2 3" key="1">
    <citation type="submission" date="2018-06" db="EMBL/GenBank/DDBJ databases">
        <title>Natronomonas sp. F16-60 a new haloarchaeon isolated from a solar saltern of Isla Cristina, Huelva, Spain.</title>
        <authorList>
            <person name="Duran-Viseras A."/>
            <person name="Sanchez-Porro C."/>
            <person name="Ventosa A."/>
        </authorList>
    </citation>
    <scope>NUCLEOTIDE SEQUENCE [LARGE SCALE GENOMIC DNA]</scope>
    <source>
        <strain evidence="2 3">F16-60</strain>
    </source>
</reference>
<keyword evidence="1" id="KW-1133">Transmembrane helix</keyword>
<dbReference type="RefSeq" id="WP_144263097.1">
    <property type="nucleotide sequence ID" value="NZ_QMDX01000013.1"/>
</dbReference>
<evidence type="ECO:0000256" key="1">
    <source>
        <dbReference type="SAM" id="Phobius"/>
    </source>
</evidence>
<gene>
    <name evidence="2" type="ORF">DP107_15730</name>
</gene>
<dbReference type="EMBL" id="QMDX01000013">
    <property type="protein sequence ID" value="TSD09361.1"/>
    <property type="molecule type" value="Genomic_DNA"/>
</dbReference>